<evidence type="ECO:0000313" key="2">
    <source>
        <dbReference type="Proteomes" id="UP001604277"/>
    </source>
</evidence>
<dbReference type="PANTHER" id="PTHR31789">
    <property type="entry name" value="OS05G0482600 PROTEIN"/>
    <property type="match status" value="1"/>
</dbReference>
<keyword evidence="2" id="KW-1185">Reference proteome</keyword>
<sequence>MASTVNGKSEDQIIVVPVTALGQASLYLRREHLLSASIVRNLAQVRKILSIEDGTVLESFNHHLHRNKKVDFIEQFNEKLPVKQENENLQILDRSGGLRLNS</sequence>
<accession>A0ABD1X8M9</accession>
<dbReference type="EMBL" id="JBFOLJ010000001">
    <property type="protein sequence ID" value="KAL2558327.1"/>
    <property type="molecule type" value="Genomic_DNA"/>
</dbReference>
<dbReference type="Pfam" id="PF25463">
    <property type="entry name" value="DUF7899"/>
    <property type="match status" value="1"/>
</dbReference>
<dbReference type="InterPro" id="IPR057221">
    <property type="entry name" value="DUF7899"/>
</dbReference>
<protein>
    <submittedName>
        <fullName evidence="1">Uncharacterized protein</fullName>
    </submittedName>
</protein>
<evidence type="ECO:0000313" key="1">
    <source>
        <dbReference type="EMBL" id="KAL2558327.1"/>
    </source>
</evidence>
<name>A0ABD1X8M9_9LAMI</name>
<reference evidence="2" key="1">
    <citation type="submission" date="2024-07" db="EMBL/GenBank/DDBJ databases">
        <title>Two chromosome-level genome assemblies of Korean endemic species Abeliophyllum distichum and Forsythia ovata (Oleaceae).</title>
        <authorList>
            <person name="Jang H."/>
        </authorList>
    </citation>
    <scope>NUCLEOTIDE SEQUENCE [LARGE SCALE GENOMIC DNA]</scope>
</reference>
<proteinExistence type="predicted"/>
<comment type="caution">
    <text evidence="1">The sequence shown here is derived from an EMBL/GenBank/DDBJ whole genome shotgun (WGS) entry which is preliminary data.</text>
</comment>
<organism evidence="1 2">
    <name type="scientific">Forsythia ovata</name>
    <dbReference type="NCBI Taxonomy" id="205694"/>
    <lineage>
        <taxon>Eukaryota</taxon>
        <taxon>Viridiplantae</taxon>
        <taxon>Streptophyta</taxon>
        <taxon>Embryophyta</taxon>
        <taxon>Tracheophyta</taxon>
        <taxon>Spermatophyta</taxon>
        <taxon>Magnoliopsida</taxon>
        <taxon>eudicotyledons</taxon>
        <taxon>Gunneridae</taxon>
        <taxon>Pentapetalae</taxon>
        <taxon>asterids</taxon>
        <taxon>lamiids</taxon>
        <taxon>Lamiales</taxon>
        <taxon>Oleaceae</taxon>
        <taxon>Forsythieae</taxon>
        <taxon>Forsythia</taxon>
    </lineage>
</organism>
<gene>
    <name evidence="1" type="ORF">Fot_03066</name>
</gene>
<dbReference type="AlphaFoldDB" id="A0ABD1X8M9"/>
<dbReference type="Proteomes" id="UP001604277">
    <property type="component" value="Unassembled WGS sequence"/>
</dbReference>
<dbReference type="PANTHER" id="PTHR31789:SF1">
    <property type="entry name" value="OS05G0482600 PROTEIN"/>
    <property type="match status" value="1"/>
</dbReference>